<dbReference type="InterPro" id="IPR006110">
    <property type="entry name" value="Pol_omega/Rpo6/RPB6"/>
</dbReference>
<dbReference type="HAMAP" id="MF_00366">
    <property type="entry name" value="RNApol_bact_RpoZ"/>
    <property type="match status" value="1"/>
</dbReference>
<evidence type="ECO:0000256" key="6">
    <source>
        <dbReference type="ARBA" id="ARBA00023163"/>
    </source>
</evidence>
<accession>A0A1J5T249</accession>
<dbReference type="EC" id="2.7.7.6" evidence="2"/>
<evidence type="ECO:0000256" key="2">
    <source>
        <dbReference type="ARBA" id="ARBA00012418"/>
    </source>
</evidence>
<dbReference type="EMBL" id="MLJW01000010">
    <property type="protein sequence ID" value="OIR14871.1"/>
    <property type="molecule type" value="Genomic_DNA"/>
</dbReference>
<dbReference type="GO" id="GO:0000428">
    <property type="term" value="C:DNA-directed RNA polymerase complex"/>
    <property type="evidence" value="ECO:0007669"/>
    <property type="project" value="UniProtKB-KW"/>
</dbReference>
<dbReference type="SUPFAM" id="SSF63562">
    <property type="entry name" value="RPB6/omega subunit-like"/>
    <property type="match status" value="1"/>
</dbReference>
<keyword evidence="5 8" id="KW-0548">Nucleotidyltransferase</keyword>
<keyword evidence="3 8" id="KW-0240">DNA-directed RNA polymerase</keyword>
<dbReference type="Gene3D" id="3.90.940.10">
    <property type="match status" value="1"/>
</dbReference>
<comment type="caution">
    <text evidence="8">The sequence shown here is derived from an EMBL/GenBank/DDBJ whole genome shotgun (WGS) entry which is preliminary data.</text>
</comment>
<sequence>MRDDHLQSAPRVIDDPYILVNVVSSRVKQHRRGNRPLVVSLVKLSLEDAALREIAEGRITYEAATPEDIAKSRGERAPQPLRNVCYKVA</sequence>
<proteinExistence type="inferred from homology"/>
<comment type="catalytic activity">
    <reaction evidence="7">
        <text>RNA(n) + a ribonucleoside 5'-triphosphate = RNA(n+1) + diphosphate</text>
        <dbReference type="Rhea" id="RHEA:21248"/>
        <dbReference type="Rhea" id="RHEA-COMP:14527"/>
        <dbReference type="Rhea" id="RHEA-COMP:17342"/>
        <dbReference type="ChEBI" id="CHEBI:33019"/>
        <dbReference type="ChEBI" id="CHEBI:61557"/>
        <dbReference type="ChEBI" id="CHEBI:140395"/>
        <dbReference type="EC" id="2.7.7.6"/>
    </reaction>
</comment>
<evidence type="ECO:0000256" key="5">
    <source>
        <dbReference type="ARBA" id="ARBA00022695"/>
    </source>
</evidence>
<dbReference type="GO" id="GO:0003677">
    <property type="term" value="F:DNA binding"/>
    <property type="evidence" value="ECO:0007669"/>
    <property type="project" value="InterPro"/>
</dbReference>
<evidence type="ECO:0000256" key="3">
    <source>
        <dbReference type="ARBA" id="ARBA00022478"/>
    </source>
</evidence>
<keyword evidence="4 8" id="KW-0808">Transferase</keyword>
<evidence type="ECO:0000256" key="1">
    <source>
        <dbReference type="ARBA" id="ARBA00006711"/>
    </source>
</evidence>
<dbReference type="GO" id="GO:0003899">
    <property type="term" value="F:DNA-directed RNA polymerase activity"/>
    <property type="evidence" value="ECO:0007669"/>
    <property type="project" value="UniProtKB-EC"/>
</dbReference>
<dbReference type="NCBIfam" id="NF001579">
    <property type="entry name" value="PRK00392.6-2"/>
    <property type="match status" value="1"/>
</dbReference>
<dbReference type="InterPro" id="IPR036161">
    <property type="entry name" value="RPB6/omega-like_sf"/>
</dbReference>
<evidence type="ECO:0000256" key="4">
    <source>
        <dbReference type="ARBA" id="ARBA00022679"/>
    </source>
</evidence>
<keyword evidence="6" id="KW-0804">Transcription</keyword>
<protein>
    <recommendedName>
        <fullName evidence="2">DNA-directed RNA polymerase</fullName>
        <ecNumber evidence="2">2.7.7.6</ecNumber>
    </recommendedName>
</protein>
<comment type="similarity">
    <text evidence="1">Belongs to the RNA polymerase subunit omega family.</text>
</comment>
<gene>
    <name evidence="8" type="primary">rpoZ_1</name>
    <name evidence="8" type="ORF">GALL_39870</name>
</gene>
<dbReference type="Pfam" id="PF01192">
    <property type="entry name" value="RNA_pol_Rpb6"/>
    <property type="match status" value="1"/>
</dbReference>
<evidence type="ECO:0000256" key="7">
    <source>
        <dbReference type="ARBA" id="ARBA00048552"/>
    </source>
</evidence>
<dbReference type="InterPro" id="IPR003716">
    <property type="entry name" value="DNA-dir_RNA_pol_omega"/>
</dbReference>
<dbReference type="AlphaFoldDB" id="A0A1J5T249"/>
<evidence type="ECO:0000313" key="8">
    <source>
        <dbReference type="EMBL" id="OIR14871.1"/>
    </source>
</evidence>
<reference evidence="8" key="1">
    <citation type="submission" date="2016-10" db="EMBL/GenBank/DDBJ databases">
        <title>Sequence of Gallionella enrichment culture.</title>
        <authorList>
            <person name="Poehlein A."/>
            <person name="Muehling M."/>
            <person name="Daniel R."/>
        </authorList>
    </citation>
    <scope>NUCLEOTIDE SEQUENCE</scope>
</reference>
<dbReference type="GO" id="GO:0006351">
    <property type="term" value="P:DNA-templated transcription"/>
    <property type="evidence" value="ECO:0007669"/>
    <property type="project" value="InterPro"/>
</dbReference>
<name>A0A1J5T249_9ZZZZ</name>
<organism evidence="8">
    <name type="scientific">mine drainage metagenome</name>
    <dbReference type="NCBI Taxonomy" id="410659"/>
    <lineage>
        <taxon>unclassified sequences</taxon>
        <taxon>metagenomes</taxon>
        <taxon>ecological metagenomes</taxon>
    </lineage>
</organism>